<protein>
    <submittedName>
        <fullName evidence="2">Uncharacterized protein</fullName>
    </submittedName>
</protein>
<evidence type="ECO:0000313" key="2">
    <source>
        <dbReference type="EMBL" id="KAG6465753.1"/>
    </source>
</evidence>
<gene>
    <name evidence="2" type="ORF">O3G_MSEX015366</name>
</gene>
<name>A0A922D5H8_MANSE</name>
<dbReference type="EMBL" id="JH669722">
    <property type="protein sequence ID" value="KAG6465753.1"/>
    <property type="molecule type" value="Genomic_DNA"/>
</dbReference>
<sequence>MWAGWGRLSGWSRAPTASSRCPTNTAWTERCICTQIRTTTMSCRCPCISTR</sequence>
<accession>A0A922D5H8</accession>
<feature type="region of interest" description="Disordered" evidence="1">
    <location>
        <begin position="1"/>
        <end position="24"/>
    </location>
</feature>
<keyword evidence="3" id="KW-1185">Reference proteome</keyword>
<dbReference type="Proteomes" id="UP000791440">
    <property type="component" value="Unassembled WGS sequence"/>
</dbReference>
<dbReference type="AlphaFoldDB" id="A0A922D5H8"/>
<evidence type="ECO:0000313" key="3">
    <source>
        <dbReference type="Proteomes" id="UP000791440"/>
    </source>
</evidence>
<organism evidence="2 3">
    <name type="scientific">Manduca sexta</name>
    <name type="common">Tobacco hawkmoth</name>
    <name type="synonym">Tobacco hornworm</name>
    <dbReference type="NCBI Taxonomy" id="7130"/>
    <lineage>
        <taxon>Eukaryota</taxon>
        <taxon>Metazoa</taxon>
        <taxon>Ecdysozoa</taxon>
        <taxon>Arthropoda</taxon>
        <taxon>Hexapoda</taxon>
        <taxon>Insecta</taxon>
        <taxon>Pterygota</taxon>
        <taxon>Neoptera</taxon>
        <taxon>Endopterygota</taxon>
        <taxon>Lepidoptera</taxon>
        <taxon>Glossata</taxon>
        <taxon>Ditrysia</taxon>
        <taxon>Bombycoidea</taxon>
        <taxon>Sphingidae</taxon>
        <taxon>Sphinginae</taxon>
        <taxon>Sphingini</taxon>
        <taxon>Manduca</taxon>
    </lineage>
</organism>
<reference evidence="2" key="2">
    <citation type="submission" date="2020-12" db="EMBL/GenBank/DDBJ databases">
        <authorList>
            <person name="Kanost M."/>
        </authorList>
    </citation>
    <scope>NUCLEOTIDE SEQUENCE</scope>
</reference>
<comment type="caution">
    <text evidence="2">The sequence shown here is derived from an EMBL/GenBank/DDBJ whole genome shotgun (WGS) entry which is preliminary data.</text>
</comment>
<reference evidence="2" key="1">
    <citation type="journal article" date="2016" name="Insect Biochem. Mol. Biol.">
        <title>Multifaceted biological insights from a draft genome sequence of the tobacco hornworm moth, Manduca sexta.</title>
        <authorList>
            <person name="Kanost M.R."/>
            <person name="Arrese E.L."/>
            <person name="Cao X."/>
            <person name="Chen Y.R."/>
            <person name="Chellapilla S."/>
            <person name="Goldsmith M.R."/>
            <person name="Grosse-Wilde E."/>
            <person name="Heckel D.G."/>
            <person name="Herndon N."/>
            <person name="Jiang H."/>
            <person name="Papanicolaou A."/>
            <person name="Qu J."/>
            <person name="Soulages J.L."/>
            <person name="Vogel H."/>
            <person name="Walters J."/>
            <person name="Waterhouse R.M."/>
            <person name="Ahn S.J."/>
            <person name="Almeida F.C."/>
            <person name="An C."/>
            <person name="Aqrawi P."/>
            <person name="Bretschneider A."/>
            <person name="Bryant W.B."/>
            <person name="Bucks S."/>
            <person name="Chao H."/>
            <person name="Chevignon G."/>
            <person name="Christen J.M."/>
            <person name="Clarke D.F."/>
            <person name="Dittmer N.T."/>
            <person name="Ferguson L.C.F."/>
            <person name="Garavelou S."/>
            <person name="Gordon K.H.J."/>
            <person name="Gunaratna R.T."/>
            <person name="Han Y."/>
            <person name="Hauser F."/>
            <person name="He Y."/>
            <person name="Heidel-Fischer H."/>
            <person name="Hirsh A."/>
            <person name="Hu Y."/>
            <person name="Jiang H."/>
            <person name="Kalra D."/>
            <person name="Klinner C."/>
            <person name="Konig C."/>
            <person name="Kovar C."/>
            <person name="Kroll A.R."/>
            <person name="Kuwar S.S."/>
            <person name="Lee S.L."/>
            <person name="Lehman R."/>
            <person name="Li K."/>
            <person name="Li Z."/>
            <person name="Liang H."/>
            <person name="Lovelace S."/>
            <person name="Lu Z."/>
            <person name="Mansfield J.H."/>
            <person name="McCulloch K.J."/>
            <person name="Mathew T."/>
            <person name="Morton B."/>
            <person name="Muzny D.M."/>
            <person name="Neunemann D."/>
            <person name="Ongeri F."/>
            <person name="Pauchet Y."/>
            <person name="Pu L.L."/>
            <person name="Pyrousis I."/>
            <person name="Rao X.J."/>
            <person name="Redding A."/>
            <person name="Roesel C."/>
            <person name="Sanchez-Gracia A."/>
            <person name="Schaack S."/>
            <person name="Shukla A."/>
            <person name="Tetreau G."/>
            <person name="Wang Y."/>
            <person name="Xiong G.H."/>
            <person name="Traut W."/>
            <person name="Walsh T.K."/>
            <person name="Worley K.C."/>
            <person name="Wu D."/>
            <person name="Wu W."/>
            <person name="Wu Y.Q."/>
            <person name="Zhang X."/>
            <person name="Zou Z."/>
            <person name="Zucker H."/>
            <person name="Briscoe A.D."/>
            <person name="Burmester T."/>
            <person name="Clem R.J."/>
            <person name="Feyereisen R."/>
            <person name="Grimmelikhuijzen C.J.P."/>
            <person name="Hamodrakas S.J."/>
            <person name="Hansson B.S."/>
            <person name="Huguet E."/>
            <person name="Jermiin L.S."/>
            <person name="Lan Q."/>
            <person name="Lehman H.K."/>
            <person name="Lorenzen M."/>
            <person name="Merzendorfer H."/>
            <person name="Michalopoulos I."/>
            <person name="Morton D.B."/>
            <person name="Muthukrishnan S."/>
            <person name="Oakeshott J.G."/>
            <person name="Palmer W."/>
            <person name="Park Y."/>
            <person name="Passarelli A.L."/>
            <person name="Rozas J."/>
            <person name="Schwartz L.M."/>
            <person name="Smith W."/>
            <person name="Southgate A."/>
            <person name="Vilcinskas A."/>
            <person name="Vogt R."/>
            <person name="Wang P."/>
            <person name="Werren J."/>
            <person name="Yu X.Q."/>
            <person name="Zhou J.J."/>
            <person name="Brown S.J."/>
            <person name="Scherer S.E."/>
            <person name="Richards S."/>
            <person name="Blissard G.W."/>
        </authorList>
    </citation>
    <scope>NUCLEOTIDE SEQUENCE</scope>
</reference>
<feature type="compositionally biased region" description="Polar residues" evidence="1">
    <location>
        <begin position="15"/>
        <end position="24"/>
    </location>
</feature>
<evidence type="ECO:0000256" key="1">
    <source>
        <dbReference type="SAM" id="MobiDB-lite"/>
    </source>
</evidence>
<proteinExistence type="predicted"/>